<dbReference type="GO" id="GO:0005509">
    <property type="term" value="F:calcium ion binding"/>
    <property type="evidence" value="ECO:0007669"/>
    <property type="project" value="InterPro"/>
</dbReference>
<evidence type="ECO:0000313" key="5">
    <source>
        <dbReference type="Proteomes" id="UP000230233"/>
    </source>
</evidence>
<keyword evidence="1" id="KW-0677">Repeat</keyword>
<dbReference type="CDD" id="cd00051">
    <property type="entry name" value="EFh"/>
    <property type="match status" value="1"/>
</dbReference>
<dbReference type="InterPro" id="IPR050230">
    <property type="entry name" value="CALM/Myosin/TropC-like"/>
</dbReference>
<keyword evidence="2" id="KW-0106">Calcium</keyword>
<evidence type="ECO:0000259" key="3">
    <source>
        <dbReference type="PROSITE" id="PS50222"/>
    </source>
</evidence>
<dbReference type="Pfam" id="PF13499">
    <property type="entry name" value="EF-hand_7"/>
    <property type="match status" value="1"/>
</dbReference>
<sequence length="138" mass="15855">MVISQLTEEEIHEFKEAFLLFDKDGNGTISIKELGVAMRALGQNPTEQQMMEIIHDVDLDGNGQVEFPEFCVMMKRKCRYLGIPECLKKGSREVQMDLEGSMRIQKDPDGSRRIQKYLKDPDGCKWIWTNLGGSRKTQ</sequence>
<dbReference type="SUPFAM" id="SSF47473">
    <property type="entry name" value="EF-hand"/>
    <property type="match status" value="1"/>
</dbReference>
<feature type="domain" description="EF-hand" evidence="3">
    <location>
        <begin position="9"/>
        <end position="44"/>
    </location>
</feature>
<dbReference type="PROSITE" id="PS50222">
    <property type="entry name" value="EF_HAND_2"/>
    <property type="match status" value="2"/>
</dbReference>
<name>A0A2G5U9B6_9PELO</name>
<dbReference type="EMBL" id="PDUG01000004">
    <property type="protein sequence ID" value="PIC36043.1"/>
    <property type="molecule type" value="Genomic_DNA"/>
</dbReference>
<dbReference type="PANTHER" id="PTHR23048">
    <property type="entry name" value="MYOSIN LIGHT CHAIN 1, 3"/>
    <property type="match status" value="1"/>
</dbReference>
<comment type="caution">
    <text evidence="4">The sequence shown here is derived from an EMBL/GenBank/DDBJ whole genome shotgun (WGS) entry which is preliminary data.</text>
</comment>
<dbReference type="InterPro" id="IPR002048">
    <property type="entry name" value="EF_hand_dom"/>
</dbReference>
<dbReference type="OrthoDB" id="26525at2759"/>
<evidence type="ECO:0000256" key="1">
    <source>
        <dbReference type="ARBA" id="ARBA00022737"/>
    </source>
</evidence>
<dbReference type="STRING" id="1611254.A0A2G5U9B6"/>
<dbReference type="SMART" id="SM00054">
    <property type="entry name" value="EFh"/>
    <property type="match status" value="2"/>
</dbReference>
<protein>
    <recommendedName>
        <fullName evidence="3">EF-hand domain-containing protein</fullName>
    </recommendedName>
</protein>
<feature type="domain" description="EF-hand" evidence="3">
    <location>
        <begin position="45"/>
        <end position="80"/>
    </location>
</feature>
<evidence type="ECO:0000313" key="4">
    <source>
        <dbReference type="EMBL" id="PIC36043.1"/>
    </source>
</evidence>
<reference evidence="5" key="1">
    <citation type="submission" date="2017-10" db="EMBL/GenBank/DDBJ databases">
        <title>Rapid genome shrinkage in a self-fertile nematode reveals novel sperm competition proteins.</title>
        <authorList>
            <person name="Yin D."/>
            <person name="Schwarz E.M."/>
            <person name="Thomas C.G."/>
            <person name="Felde R.L."/>
            <person name="Korf I.F."/>
            <person name="Cutter A.D."/>
            <person name="Schartner C.M."/>
            <person name="Ralston E.J."/>
            <person name="Meyer B.J."/>
            <person name="Haag E.S."/>
        </authorList>
    </citation>
    <scope>NUCLEOTIDE SEQUENCE [LARGE SCALE GENOMIC DNA]</scope>
    <source>
        <strain evidence="5">JU1422</strain>
    </source>
</reference>
<evidence type="ECO:0000256" key="2">
    <source>
        <dbReference type="ARBA" id="ARBA00022837"/>
    </source>
</evidence>
<dbReference type="InterPro" id="IPR011992">
    <property type="entry name" value="EF-hand-dom_pair"/>
</dbReference>
<dbReference type="FunFam" id="1.10.238.10:FF:000337">
    <property type="entry name" value="CALmodulin related genes"/>
    <property type="match status" value="1"/>
</dbReference>
<dbReference type="Proteomes" id="UP000230233">
    <property type="component" value="Chromosome IV"/>
</dbReference>
<accession>A0A2G5U9B6</accession>
<organism evidence="4 5">
    <name type="scientific">Caenorhabditis nigoni</name>
    <dbReference type="NCBI Taxonomy" id="1611254"/>
    <lineage>
        <taxon>Eukaryota</taxon>
        <taxon>Metazoa</taxon>
        <taxon>Ecdysozoa</taxon>
        <taxon>Nematoda</taxon>
        <taxon>Chromadorea</taxon>
        <taxon>Rhabditida</taxon>
        <taxon>Rhabditina</taxon>
        <taxon>Rhabditomorpha</taxon>
        <taxon>Rhabditoidea</taxon>
        <taxon>Rhabditidae</taxon>
        <taxon>Peloderinae</taxon>
        <taxon>Caenorhabditis</taxon>
    </lineage>
</organism>
<dbReference type="GO" id="GO:0016460">
    <property type="term" value="C:myosin II complex"/>
    <property type="evidence" value="ECO:0007669"/>
    <property type="project" value="TreeGrafter"/>
</dbReference>
<dbReference type="Gene3D" id="1.10.238.10">
    <property type="entry name" value="EF-hand"/>
    <property type="match status" value="1"/>
</dbReference>
<dbReference type="InterPro" id="IPR018247">
    <property type="entry name" value="EF_Hand_1_Ca_BS"/>
</dbReference>
<keyword evidence="5" id="KW-1185">Reference proteome</keyword>
<proteinExistence type="predicted"/>
<dbReference type="PANTHER" id="PTHR23048:SF0">
    <property type="entry name" value="CALMODULIN LIKE 3"/>
    <property type="match status" value="1"/>
</dbReference>
<dbReference type="AlphaFoldDB" id="A0A2G5U9B6"/>
<dbReference type="PROSITE" id="PS00018">
    <property type="entry name" value="EF_HAND_1"/>
    <property type="match status" value="2"/>
</dbReference>
<gene>
    <name evidence="4" type="primary">Cnig_chr_IV.g15188</name>
    <name evidence="4" type="ORF">B9Z55_015188</name>
</gene>